<feature type="binding site" evidence="6">
    <location>
        <position position="129"/>
    </location>
    <ligand>
        <name>Mg(2+)</name>
        <dbReference type="ChEBI" id="CHEBI:18420"/>
    </ligand>
</feature>
<evidence type="ECO:0000256" key="4">
    <source>
        <dbReference type="ARBA" id="ARBA00022842"/>
    </source>
</evidence>
<dbReference type="GO" id="GO:0006107">
    <property type="term" value="P:oxaloacetate metabolic process"/>
    <property type="evidence" value="ECO:0007669"/>
    <property type="project" value="TreeGrafter"/>
</dbReference>
<reference evidence="8 9" key="1">
    <citation type="journal article" date="2018" name="Genome Announc.">
        <title>Draft Genome Sequence of "Candidatus Phycosocius bacilliformis," an Alphaproteobacterial Ectosymbiont of the Hydrocarbon-Producing Green Alga Botryococcus braunii.</title>
        <authorList>
            <person name="Tanabe Y."/>
            <person name="Yamaguchi H."/>
            <person name="Watanabe M.M."/>
        </authorList>
    </citation>
    <scope>NUCLEOTIDE SEQUENCE [LARGE SCALE GENOMIC DNA]</scope>
    <source>
        <strain evidence="8 9">BOTRYCO-2</strain>
    </source>
</reference>
<dbReference type="GO" id="GO:0016787">
    <property type="term" value="F:hydrolase activity"/>
    <property type="evidence" value="ECO:0007669"/>
    <property type="project" value="UniProtKB-KW"/>
</dbReference>
<feature type="binding site" evidence="5">
    <location>
        <position position="129"/>
    </location>
    <ligand>
        <name>substrate</name>
    </ligand>
</feature>
<keyword evidence="9" id="KW-1185">Reference proteome</keyword>
<dbReference type="InterPro" id="IPR015813">
    <property type="entry name" value="Pyrv/PenolPyrv_kinase-like_dom"/>
</dbReference>
<evidence type="ECO:0000256" key="3">
    <source>
        <dbReference type="ARBA" id="ARBA00022723"/>
    </source>
</evidence>
<dbReference type="AlphaFoldDB" id="A0A2P2E9V5"/>
<dbReference type="SUPFAM" id="SSF51621">
    <property type="entry name" value="Phosphoenolpyruvate/pyruvate domain"/>
    <property type="match status" value="1"/>
</dbReference>
<dbReference type="InterPro" id="IPR005000">
    <property type="entry name" value="Aldolase/citrate-lyase_domain"/>
</dbReference>
<feature type="binding site" evidence="5">
    <location>
        <position position="71"/>
    </location>
    <ligand>
        <name>substrate</name>
    </ligand>
</feature>
<name>A0A2P2E9V5_9PROT</name>
<protein>
    <submittedName>
        <fullName evidence="8">(3S)-malyl-CoA thioesterase</fullName>
        <ecNumber evidence="8">3.1.2.30</ecNumber>
    </submittedName>
</protein>
<evidence type="ECO:0000313" key="8">
    <source>
        <dbReference type="EMBL" id="GBF57842.1"/>
    </source>
</evidence>
<keyword evidence="4 6" id="KW-0460">Magnesium</keyword>
<evidence type="ECO:0000313" key="9">
    <source>
        <dbReference type="Proteomes" id="UP000245086"/>
    </source>
</evidence>
<evidence type="ECO:0000256" key="5">
    <source>
        <dbReference type="PIRSR" id="PIRSR015582-1"/>
    </source>
</evidence>
<dbReference type="RefSeq" id="WP_108984719.1">
    <property type="nucleotide sequence ID" value="NZ_BFBR01000004.1"/>
</dbReference>
<dbReference type="Pfam" id="PF03328">
    <property type="entry name" value="HpcH_HpaI"/>
    <property type="match status" value="1"/>
</dbReference>
<dbReference type="EMBL" id="BFBR01000004">
    <property type="protein sequence ID" value="GBF57842.1"/>
    <property type="molecule type" value="Genomic_DNA"/>
</dbReference>
<proteinExistence type="inferred from homology"/>
<feature type="binding site" evidence="6">
    <location>
        <position position="158"/>
    </location>
    <ligand>
        <name>Mg(2+)</name>
        <dbReference type="ChEBI" id="CHEBI:18420"/>
    </ligand>
</feature>
<dbReference type="PIRSF" id="PIRSF015582">
    <property type="entry name" value="Cit_lyase_B"/>
    <property type="match status" value="1"/>
</dbReference>
<sequence length="297" mass="31183">MTAAQARPRRSVLYMPGANSKALEKAKSLAADAVILDLEDAVAPDAKSEARDAVVQAVKAGGYGKREVIIRVNSLTSPWGAADLEAAVHAGPDAILFPKISSADEVRTASEAMDALGAAPLMGLWAMIETPRAILEIAQIAAASTSTRLAGFVMGTNDLAKETRARQTADRAPFHFALAASVTAARLYHLAIIDGVYNDIANSEGFEAICWQGVEFGFDGKTLIHPSQIEICNRVFAPDAAEVAHARAVIAAFNDPANAGKGVLKVDGKMTELLHRDMAEQTVAIADAIAAMSSDGM</sequence>
<accession>A0A2P2E9V5</accession>
<comment type="caution">
    <text evidence="8">The sequence shown here is derived from an EMBL/GenBank/DDBJ whole genome shotgun (WGS) entry which is preliminary data.</text>
</comment>
<dbReference type="EC" id="3.1.2.30" evidence="8"/>
<dbReference type="PANTHER" id="PTHR32308:SF10">
    <property type="entry name" value="CITRATE LYASE SUBUNIT BETA"/>
    <property type="match status" value="1"/>
</dbReference>
<dbReference type="OrthoDB" id="9800547at2"/>
<evidence type="ECO:0000259" key="7">
    <source>
        <dbReference type="Pfam" id="PF03328"/>
    </source>
</evidence>
<dbReference type="GO" id="GO:0000287">
    <property type="term" value="F:magnesium ion binding"/>
    <property type="evidence" value="ECO:0007669"/>
    <property type="project" value="TreeGrafter"/>
</dbReference>
<keyword evidence="8" id="KW-0378">Hydrolase</keyword>
<dbReference type="Proteomes" id="UP000245086">
    <property type="component" value="Unassembled WGS sequence"/>
</dbReference>
<evidence type="ECO:0000256" key="2">
    <source>
        <dbReference type="ARBA" id="ARBA00005568"/>
    </source>
</evidence>
<dbReference type="Gene3D" id="3.20.20.60">
    <property type="entry name" value="Phosphoenolpyruvate-binding domains"/>
    <property type="match status" value="1"/>
</dbReference>
<gene>
    <name evidence="8" type="primary">mcl2_1</name>
    <name evidence="8" type="ORF">PbB2_01512</name>
</gene>
<evidence type="ECO:0000256" key="1">
    <source>
        <dbReference type="ARBA" id="ARBA00001946"/>
    </source>
</evidence>
<comment type="cofactor">
    <cofactor evidence="1">
        <name>Mg(2+)</name>
        <dbReference type="ChEBI" id="CHEBI:18420"/>
    </cofactor>
</comment>
<dbReference type="InterPro" id="IPR040442">
    <property type="entry name" value="Pyrv_kinase-like_dom_sf"/>
</dbReference>
<comment type="similarity">
    <text evidence="2">Belongs to the HpcH/HpaI aldolase family.</text>
</comment>
<feature type="domain" description="HpcH/HpaI aldolase/citrate lyase" evidence="7">
    <location>
        <begin position="10"/>
        <end position="226"/>
    </location>
</feature>
<keyword evidence="3 6" id="KW-0479">Metal-binding</keyword>
<dbReference type="InterPro" id="IPR011206">
    <property type="entry name" value="Citrate_lyase_beta/mcl1/mcl2"/>
</dbReference>
<evidence type="ECO:0000256" key="6">
    <source>
        <dbReference type="PIRSR" id="PIRSR015582-2"/>
    </source>
</evidence>
<dbReference type="PANTHER" id="PTHR32308">
    <property type="entry name" value="LYASE BETA SUBUNIT, PUTATIVE (AFU_ORTHOLOGUE AFUA_4G13030)-RELATED"/>
    <property type="match status" value="1"/>
</dbReference>
<organism evidence="8 9">
    <name type="scientific">Candidatus Phycosocius bacilliformis</name>
    <dbReference type="NCBI Taxonomy" id="1445552"/>
    <lineage>
        <taxon>Bacteria</taxon>
        <taxon>Pseudomonadati</taxon>
        <taxon>Pseudomonadota</taxon>
        <taxon>Alphaproteobacteria</taxon>
        <taxon>Caulobacterales</taxon>
        <taxon>Caulobacterales incertae sedis</taxon>
        <taxon>Candidatus Phycosocius</taxon>
    </lineage>
</organism>